<evidence type="ECO:0000313" key="1">
    <source>
        <dbReference type="EMBL" id="QGW28393.1"/>
    </source>
</evidence>
<dbReference type="Proteomes" id="UP000426027">
    <property type="component" value="Chromosome"/>
</dbReference>
<sequence length="139" mass="16025">MQLEQVVKDAFRLSFERKYDSLSKIMPEHFFKNTTKDYQSMAFSDLARAVRLKGDVNELDLKTYNELIHGEPGSVVTFYPDKQLYNVDSLELFKIDSIRFYFLPPASSGKVAQFRVYGPMPILKGIVPTSEFLDSPRSK</sequence>
<protein>
    <submittedName>
        <fullName evidence="1">Uncharacterized protein</fullName>
    </submittedName>
</protein>
<keyword evidence="2" id="KW-1185">Reference proteome</keyword>
<evidence type="ECO:0000313" key="2">
    <source>
        <dbReference type="Proteomes" id="UP000426027"/>
    </source>
</evidence>
<dbReference type="RefSeq" id="WP_157478749.1">
    <property type="nucleotide sequence ID" value="NZ_CP046566.1"/>
</dbReference>
<name>A0A6I6G9Z7_9BACT</name>
<organism evidence="1 2">
    <name type="scientific">Phnomibacter ginsenosidimutans</name>
    <dbReference type="NCBI Taxonomy" id="2676868"/>
    <lineage>
        <taxon>Bacteria</taxon>
        <taxon>Pseudomonadati</taxon>
        <taxon>Bacteroidota</taxon>
        <taxon>Chitinophagia</taxon>
        <taxon>Chitinophagales</taxon>
        <taxon>Chitinophagaceae</taxon>
        <taxon>Phnomibacter</taxon>
    </lineage>
</organism>
<gene>
    <name evidence="1" type="ORF">GLV81_10060</name>
</gene>
<dbReference type="EMBL" id="CP046566">
    <property type="protein sequence ID" value="QGW28393.1"/>
    <property type="molecule type" value="Genomic_DNA"/>
</dbReference>
<accession>A0A6I6G9Z7</accession>
<proteinExistence type="predicted"/>
<dbReference type="AlphaFoldDB" id="A0A6I6G9Z7"/>
<reference evidence="1 2" key="1">
    <citation type="submission" date="2019-11" db="EMBL/GenBank/DDBJ databases">
        <authorList>
            <person name="Im W.T."/>
        </authorList>
    </citation>
    <scope>NUCLEOTIDE SEQUENCE [LARGE SCALE GENOMIC DNA]</scope>
    <source>
        <strain evidence="1 2">SB-02</strain>
    </source>
</reference>
<dbReference type="KEGG" id="fls:GLV81_10060"/>